<dbReference type="EMBL" id="NSCM01000060">
    <property type="protein sequence ID" value="RAX07475.1"/>
    <property type="molecule type" value="Genomic_DNA"/>
</dbReference>
<feature type="domain" description="Thioesterase" evidence="2">
    <location>
        <begin position="42"/>
        <end position="259"/>
    </location>
</feature>
<proteinExistence type="inferred from homology"/>
<organism evidence="3 4">
    <name type="scientific">Photorhabdus bodei</name>
    <dbReference type="NCBI Taxonomy" id="2029681"/>
    <lineage>
        <taxon>Bacteria</taxon>
        <taxon>Pseudomonadati</taxon>
        <taxon>Pseudomonadota</taxon>
        <taxon>Gammaproteobacteria</taxon>
        <taxon>Enterobacterales</taxon>
        <taxon>Morganellaceae</taxon>
        <taxon>Photorhabdus</taxon>
    </lineage>
</organism>
<dbReference type="Gene3D" id="3.40.50.1820">
    <property type="entry name" value="alpha/beta hydrolase"/>
    <property type="match status" value="1"/>
</dbReference>
<dbReference type="GeneID" id="88808270"/>
<sequence>MGSQDPFFKIILIIMVGKPYAHHTLPFTTALSKKTDPRTSRMIAFPHAGGSAMAFQRWGKLLSQDIELFAVQYPGREERADEALLCQPQTLLNELQQALVTPQDKPLILFGHSLGGRLALAVALMLPQPPLQLIISSCSSPYRARHEHLLRMSRNALLDALLASGGISDTLRNERVLLDFYLPIIRADLLLSSQLTFPQSTCYQAPLAVFQGNRDNWTDEQDLADWRQIASGEFQQHSFEGGHIYLEEQCDSVIARLHRLLAGHLAPTNV</sequence>
<protein>
    <recommendedName>
        <fullName evidence="2">Thioesterase domain-containing protein</fullName>
    </recommendedName>
</protein>
<reference evidence="3 4" key="1">
    <citation type="journal article" date="2018" name="Int. J. Syst. Evol. Microbiol.">
        <title>Whole-genome-based revisit of Photorhabdus phylogeny: proposal for the elevation of most Photorhabdus subspecies to the species level and description of one novel species Photorhabdus bodei sp. nov., and one novel subspecies Photorhabdus laumondii subsp. clarkei subsp. nov.</title>
        <authorList>
            <person name="Machado R.A.R."/>
            <person name="Wuthrich D."/>
            <person name="Kuhnert P."/>
            <person name="Arce C.C.M."/>
            <person name="Thonen L."/>
            <person name="Ruiz C."/>
            <person name="Zhang X."/>
            <person name="Robert C.A.M."/>
            <person name="Karimi J."/>
            <person name="Kamali S."/>
            <person name="Ma J."/>
            <person name="Bruggmann R."/>
            <person name="Erb M."/>
        </authorList>
    </citation>
    <scope>NUCLEOTIDE SEQUENCE [LARGE SCALE GENOMIC DNA]</scope>
    <source>
        <strain evidence="3 4">LJ24-63</strain>
    </source>
</reference>
<dbReference type="InterPro" id="IPR001031">
    <property type="entry name" value="Thioesterase"/>
</dbReference>
<dbReference type="PANTHER" id="PTHR11487">
    <property type="entry name" value="THIOESTERASE"/>
    <property type="match status" value="1"/>
</dbReference>
<gene>
    <name evidence="3" type="ORF">CKY02_20915</name>
</gene>
<evidence type="ECO:0000313" key="4">
    <source>
        <dbReference type="Proteomes" id="UP000250919"/>
    </source>
</evidence>
<dbReference type="RefSeq" id="WP_112896792.1">
    <property type="nucleotide sequence ID" value="NZ_CAWNYH010000060.1"/>
</dbReference>
<dbReference type="Pfam" id="PF00975">
    <property type="entry name" value="Thioesterase"/>
    <property type="match status" value="1"/>
</dbReference>
<dbReference type="InterPro" id="IPR012223">
    <property type="entry name" value="TEII"/>
</dbReference>
<dbReference type="PANTHER" id="PTHR11487:SF0">
    <property type="entry name" value="S-ACYL FATTY ACID SYNTHASE THIOESTERASE, MEDIUM CHAIN"/>
    <property type="match status" value="1"/>
</dbReference>
<accession>A0A329WU02</accession>
<dbReference type="Proteomes" id="UP000250919">
    <property type="component" value="Unassembled WGS sequence"/>
</dbReference>
<dbReference type="SUPFAM" id="SSF53474">
    <property type="entry name" value="alpha/beta-Hydrolases"/>
    <property type="match status" value="1"/>
</dbReference>
<evidence type="ECO:0000313" key="3">
    <source>
        <dbReference type="EMBL" id="RAX07475.1"/>
    </source>
</evidence>
<evidence type="ECO:0000259" key="2">
    <source>
        <dbReference type="Pfam" id="PF00975"/>
    </source>
</evidence>
<dbReference type="AlphaFoldDB" id="A0A329WU02"/>
<name>A0A329WU02_9GAMM</name>
<comment type="caution">
    <text evidence="3">The sequence shown here is derived from an EMBL/GenBank/DDBJ whole genome shotgun (WGS) entry which is preliminary data.</text>
</comment>
<dbReference type="InterPro" id="IPR029058">
    <property type="entry name" value="AB_hydrolase_fold"/>
</dbReference>
<dbReference type="GO" id="GO:0008610">
    <property type="term" value="P:lipid biosynthetic process"/>
    <property type="evidence" value="ECO:0007669"/>
    <property type="project" value="TreeGrafter"/>
</dbReference>
<comment type="similarity">
    <text evidence="1">Belongs to the thioesterase family.</text>
</comment>
<evidence type="ECO:0000256" key="1">
    <source>
        <dbReference type="ARBA" id="ARBA00007169"/>
    </source>
</evidence>